<dbReference type="GO" id="GO:0140825">
    <property type="term" value="F:lactoperoxidase activity"/>
    <property type="evidence" value="ECO:0007669"/>
    <property type="project" value="UniProtKB-EC"/>
</dbReference>
<dbReference type="SUPFAM" id="SSF48113">
    <property type="entry name" value="Heme-dependent peroxidases"/>
    <property type="match status" value="1"/>
</dbReference>
<sequence length="361" mass="39069">MACGSKELVMVFLVLAMATTLSLGQFGFPPIPGLPHTPSGAPHSPPGAPTAPIIPFLKPPKGTRIGYYSQSCPRVESVVKATIKKHVDKDKTIAPGLLRLVFHDCFVNGCDASILLEGPDTEKKAGINALLRGYEVIDDVKAEVEKVCPGVVSCADILALAARDSTVEAGAMTYAVPTGRKDGRVSKASDCSNLPSYMDSVDVLKKKFSDKGLDTQDLVTLSGGHTVGSVTCQVITYRLYNYTASGGADPSIDPVFLKTLRALCPFNGDGWRHIPLDYGSEFKFDHSFFTNVKQARGVLESDQRLWEDSSTQDIVQQYIGARGMHGFALNVQFGRAMYKMTNIGLKTEEEGEIRKVCTKIN</sequence>
<reference evidence="24" key="2">
    <citation type="submission" date="2022-03" db="EMBL/GenBank/DDBJ databases">
        <title>Draft title - Genomic analysis of global carrot germplasm unveils the trajectory of domestication and the origin of high carotenoid orange carrot.</title>
        <authorList>
            <person name="Iorizzo M."/>
            <person name="Ellison S."/>
            <person name="Senalik D."/>
            <person name="Macko-Podgorni A."/>
            <person name="Grzebelus D."/>
            <person name="Bostan H."/>
            <person name="Rolling W."/>
            <person name="Curaba J."/>
            <person name="Simon P."/>
        </authorList>
    </citation>
    <scope>NUCLEOTIDE SEQUENCE</scope>
    <source>
        <tissue evidence="24">Leaf</tissue>
    </source>
</reference>
<keyword evidence="9 19" id="KW-0479">Metal-binding</keyword>
<protein>
    <recommendedName>
        <fullName evidence="5 22">Peroxidase</fullName>
        <ecNumber evidence="5 22">1.11.1.7</ecNumber>
    </recommendedName>
</protein>
<comment type="similarity">
    <text evidence="4">Belongs to the peroxidase family. Ascorbate peroxidase subfamily.</text>
</comment>
<evidence type="ECO:0000313" key="24">
    <source>
        <dbReference type="EMBL" id="WOH04935.1"/>
    </source>
</evidence>
<evidence type="ECO:0000256" key="17">
    <source>
        <dbReference type="PIRSR" id="PIRSR600823-1"/>
    </source>
</evidence>
<evidence type="ECO:0000256" key="4">
    <source>
        <dbReference type="ARBA" id="ARBA00006873"/>
    </source>
</evidence>
<dbReference type="PROSITE" id="PS00436">
    <property type="entry name" value="PEROXIDASE_2"/>
    <property type="match status" value="1"/>
</dbReference>
<feature type="binding site" evidence="19">
    <location>
        <position position="277"/>
    </location>
    <ligand>
        <name>Ca(2+)</name>
        <dbReference type="ChEBI" id="CHEBI:29108"/>
        <label>2</label>
    </ligand>
</feature>
<feature type="domain" description="Plant heme peroxidase family profile" evidence="23">
    <location>
        <begin position="62"/>
        <end position="361"/>
    </location>
</feature>
<dbReference type="AlphaFoldDB" id="A0AAF0XBE1"/>
<dbReference type="Gene3D" id="1.10.420.10">
    <property type="entry name" value="Peroxidase, domain 2"/>
    <property type="match status" value="1"/>
</dbReference>
<feature type="binding site" evidence="19">
    <location>
        <position position="107"/>
    </location>
    <ligand>
        <name>Ca(2+)</name>
        <dbReference type="ChEBI" id="CHEBI:29108"/>
        <label>1</label>
    </ligand>
</feature>
<dbReference type="GO" id="GO:0046872">
    <property type="term" value="F:metal ion binding"/>
    <property type="evidence" value="ECO:0007669"/>
    <property type="project" value="UniProtKB-UniRule"/>
</dbReference>
<proteinExistence type="inferred from homology"/>
<dbReference type="Proteomes" id="UP000077755">
    <property type="component" value="Chromosome 6"/>
</dbReference>
<keyword evidence="15" id="KW-0325">Glycoprotein</keyword>
<keyword evidence="14 21" id="KW-1015">Disulfide bond</keyword>
<accession>A0AAF0XBE1</accession>
<dbReference type="FunFam" id="1.10.520.10:FF:000006">
    <property type="entry name" value="Peroxidase"/>
    <property type="match status" value="1"/>
</dbReference>
<dbReference type="InterPro" id="IPR002016">
    <property type="entry name" value="Haem_peroxidase"/>
</dbReference>
<comment type="subcellular location">
    <subcellularLocation>
        <location evidence="3 22">Secreted</location>
    </subcellularLocation>
</comment>
<feature type="binding site" evidence="19">
    <location>
        <position position="111"/>
    </location>
    <ligand>
        <name>Ca(2+)</name>
        <dbReference type="ChEBI" id="CHEBI:29108"/>
        <label>1</label>
    </ligand>
</feature>
<evidence type="ECO:0000256" key="22">
    <source>
        <dbReference type="RuleBase" id="RU362060"/>
    </source>
</evidence>
<feature type="binding site" evidence="19">
    <location>
        <position position="285"/>
    </location>
    <ligand>
        <name>Ca(2+)</name>
        <dbReference type="ChEBI" id="CHEBI:29108"/>
        <label>2</label>
    </ligand>
</feature>
<keyword evidence="16 22" id="KW-0376">Hydrogen peroxide</keyword>
<feature type="binding site" evidence="18">
    <location>
        <position position="195"/>
    </location>
    <ligand>
        <name>substrate</name>
    </ligand>
</feature>
<dbReference type="InterPro" id="IPR019793">
    <property type="entry name" value="Peroxidases_heam-ligand_BS"/>
</dbReference>
<keyword evidence="12 22" id="KW-0560">Oxidoreductase</keyword>
<evidence type="ECO:0000256" key="10">
    <source>
        <dbReference type="ARBA" id="ARBA00022729"/>
    </source>
</evidence>
<dbReference type="Pfam" id="PF00141">
    <property type="entry name" value="peroxidase"/>
    <property type="match status" value="1"/>
</dbReference>
<evidence type="ECO:0000256" key="15">
    <source>
        <dbReference type="ARBA" id="ARBA00023180"/>
    </source>
</evidence>
<keyword evidence="25" id="KW-1185">Reference proteome</keyword>
<evidence type="ECO:0000256" key="12">
    <source>
        <dbReference type="ARBA" id="ARBA00023002"/>
    </source>
</evidence>
<evidence type="ECO:0000256" key="1">
    <source>
        <dbReference type="ARBA" id="ARBA00000189"/>
    </source>
</evidence>
<dbReference type="GO" id="GO:0006979">
    <property type="term" value="P:response to oxidative stress"/>
    <property type="evidence" value="ECO:0007669"/>
    <property type="project" value="UniProtKB-UniRule"/>
</dbReference>
<feature type="binding site" evidence="19">
    <location>
        <position position="226"/>
    </location>
    <ligand>
        <name>Ca(2+)</name>
        <dbReference type="ChEBI" id="CHEBI:29108"/>
        <label>2</label>
    </ligand>
</feature>
<evidence type="ECO:0000313" key="25">
    <source>
        <dbReference type="Proteomes" id="UP000077755"/>
    </source>
</evidence>
<dbReference type="InterPro" id="IPR000823">
    <property type="entry name" value="Peroxidase_pln"/>
</dbReference>
<feature type="binding site" description="axial binding residue" evidence="19">
    <location>
        <position position="225"/>
    </location>
    <ligand>
        <name>heme b</name>
        <dbReference type="ChEBI" id="CHEBI:60344"/>
    </ligand>
    <ligandPart>
        <name>Fe</name>
        <dbReference type="ChEBI" id="CHEBI:18248"/>
    </ligandPart>
</feature>
<feature type="chain" id="PRO_5041767099" description="Peroxidase" evidence="22">
    <location>
        <begin position="25"/>
        <end position="361"/>
    </location>
</feature>
<comment type="catalytic activity">
    <reaction evidence="1 22">
        <text>2 a phenolic donor + H2O2 = 2 a phenolic radical donor + 2 H2O</text>
        <dbReference type="Rhea" id="RHEA:56136"/>
        <dbReference type="ChEBI" id="CHEBI:15377"/>
        <dbReference type="ChEBI" id="CHEBI:16240"/>
        <dbReference type="ChEBI" id="CHEBI:139520"/>
        <dbReference type="ChEBI" id="CHEBI:139521"/>
        <dbReference type="EC" id="1.11.1.7"/>
    </reaction>
</comment>
<comment type="similarity">
    <text evidence="22">Belongs to the peroxidase family. Classical plant (class III) peroxidase subfamily.</text>
</comment>
<dbReference type="GO" id="GO:0042744">
    <property type="term" value="P:hydrogen peroxide catabolic process"/>
    <property type="evidence" value="ECO:0007669"/>
    <property type="project" value="UniProtKB-KW"/>
</dbReference>
<evidence type="ECO:0000256" key="7">
    <source>
        <dbReference type="ARBA" id="ARBA00022559"/>
    </source>
</evidence>
<feature type="disulfide bond" evidence="21">
    <location>
        <begin position="154"/>
        <end position="357"/>
    </location>
</feature>
<dbReference type="PRINTS" id="PR00458">
    <property type="entry name" value="PEROXIDASE"/>
</dbReference>
<dbReference type="EC" id="1.11.1.7" evidence="5 22"/>
<evidence type="ECO:0000256" key="3">
    <source>
        <dbReference type="ARBA" id="ARBA00004613"/>
    </source>
</evidence>
<keyword evidence="11 19" id="KW-0106">Calcium</keyword>
<evidence type="ECO:0000256" key="8">
    <source>
        <dbReference type="ARBA" id="ARBA00022617"/>
    </source>
</evidence>
<dbReference type="Gene3D" id="1.10.520.10">
    <property type="match status" value="1"/>
</dbReference>
<dbReference type="InterPro" id="IPR033905">
    <property type="entry name" value="Secretory_peroxidase"/>
</dbReference>
<evidence type="ECO:0000256" key="14">
    <source>
        <dbReference type="ARBA" id="ARBA00023157"/>
    </source>
</evidence>
<evidence type="ECO:0000256" key="6">
    <source>
        <dbReference type="ARBA" id="ARBA00022525"/>
    </source>
</evidence>
<dbReference type="FunFam" id="1.10.420.10:FF:000010">
    <property type="entry name" value="Peroxidase"/>
    <property type="match status" value="1"/>
</dbReference>
<gene>
    <name evidence="24" type="ORF">DCAR_0624347</name>
</gene>
<evidence type="ECO:0000256" key="21">
    <source>
        <dbReference type="PIRSR" id="PIRSR600823-5"/>
    </source>
</evidence>
<name>A0AAF0XBE1_DAUCS</name>
<dbReference type="PRINTS" id="PR00461">
    <property type="entry name" value="PLPEROXIDASE"/>
</dbReference>
<comment type="cofactor">
    <cofactor evidence="19 22">
        <name>heme b</name>
        <dbReference type="ChEBI" id="CHEBI:60344"/>
    </cofactor>
    <text evidence="19 22">Binds 1 heme b (iron(II)-protoporphyrin IX) group per subunit.</text>
</comment>
<dbReference type="PANTHER" id="PTHR31235">
    <property type="entry name" value="PEROXIDASE 25-RELATED"/>
    <property type="match status" value="1"/>
</dbReference>
<dbReference type="InterPro" id="IPR019794">
    <property type="entry name" value="Peroxidases_AS"/>
</dbReference>
<feature type="disulfide bond" evidence="21">
    <location>
        <begin position="232"/>
        <end position="264"/>
    </location>
</feature>
<dbReference type="CDD" id="cd00693">
    <property type="entry name" value="secretory_peroxidase"/>
    <property type="match status" value="1"/>
</dbReference>
<evidence type="ECO:0000256" key="20">
    <source>
        <dbReference type="PIRSR" id="PIRSR600823-4"/>
    </source>
</evidence>
<evidence type="ECO:0000259" key="23">
    <source>
        <dbReference type="PROSITE" id="PS50873"/>
    </source>
</evidence>
<dbReference type="EMBL" id="CP093348">
    <property type="protein sequence ID" value="WOH04935.1"/>
    <property type="molecule type" value="Genomic_DNA"/>
</dbReference>
<feature type="binding site" evidence="19">
    <location>
        <position position="104"/>
    </location>
    <ligand>
        <name>Ca(2+)</name>
        <dbReference type="ChEBI" id="CHEBI:29108"/>
        <label>1</label>
    </ligand>
</feature>
<evidence type="ECO:0000256" key="13">
    <source>
        <dbReference type="ARBA" id="ARBA00023004"/>
    </source>
</evidence>
<evidence type="ECO:0000256" key="9">
    <source>
        <dbReference type="ARBA" id="ARBA00022723"/>
    </source>
</evidence>
<feature type="binding site" evidence="19">
    <location>
        <position position="113"/>
    </location>
    <ligand>
        <name>Ca(2+)</name>
        <dbReference type="ChEBI" id="CHEBI:29108"/>
        <label>1</label>
    </ligand>
</feature>
<feature type="binding site" evidence="19">
    <location>
        <position position="122"/>
    </location>
    <ligand>
        <name>Ca(2+)</name>
        <dbReference type="ChEBI" id="CHEBI:29108"/>
        <label>1</label>
    </ligand>
</feature>
<evidence type="ECO:0000256" key="5">
    <source>
        <dbReference type="ARBA" id="ARBA00012313"/>
    </source>
</evidence>
<reference evidence="24" key="1">
    <citation type="journal article" date="2016" name="Nat. Genet.">
        <title>A high-quality carrot genome assembly provides new insights into carotenoid accumulation and asterid genome evolution.</title>
        <authorList>
            <person name="Iorizzo M."/>
            <person name="Ellison S."/>
            <person name="Senalik D."/>
            <person name="Zeng P."/>
            <person name="Satapoomin P."/>
            <person name="Huang J."/>
            <person name="Bowman M."/>
            <person name="Iovene M."/>
            <person name="Sanseverino W."/>
            <person name="Cavagnaro P."/>
            <person name="Yildiz M."/>
            <person name="Macko-Podgorni A."/>
            <person name="Moranska E."/>
            <person name="Grzebelus E."/>
            <person name="Grzebelus D."/>
            <person name="Ashrafi H."/>
            <person name="Zheng Z."/>
            <person name="Cheng S."/>
            <person name="Spooner D."/>
            <person name="Van Deynze A."/>
            <person name="Simon P."/>
        </authorList>
    </citation>
    <scope>NUCLEOTIDE SEQUENCE</scope>
    <source>
        <tissue evidence="24">Leaf</tissue>
    </source>
</reference>
<keyword evidence="7 22" id="KW-0575">Peroxidase</keyword>
<feature type="disulfide bond" evidence="21">
    <location>
        <begin position="72"/>
        <end position="148"/>
    </location>
</feature>
<organism evidence="24 25">
    <name type="scientific">Daucus carota subsp. sativus</name>
    <name type="common">Carrot</name>
    <dbReference type="NCBI Taxonomy" id="79200"/>
    <lineage>
        <taxon>Eukaryota</taxon>
        <taxon>Viridiplantae</taxon>
        <taxon>Streptophyta</taxon>
        <taxon>Embryophyta</taxon>
        <taxon>Tracheophyta</taxon>
        <taxon>Spermatophyta</taxon>
        <taxon>Magnoliopsida</taxon>
        <taxon>eudicotyledons</taxon>
        <taxon>Gunneridae</taxon>
        <taxon>Pentapetalae</taxon>
        <taxon>asterids</taxon>
        <taxon>campanulids</taxon>
        <taxon>Apiales</taxon>
        <taxon>Apiaceae</taxon>
        <taxon>Apioideae</taxon>
        <taxon>Scandiceae</taxon>
        <taxon>Daucinae</taxon>
        <taxon>Daucus</taxon>
        <taxon>Daucus sect. Daucus</taxon>
    </lineage>
</organism>
<evidence type="ECO:0000256" key="16">
    <source>
        <dbReference type="ARBA" id="ARBA00023324"/>
    </source>
</evidence>
<evidence type="ECO:0000256" key="19">
    <source>
        <dbReference type="PIRSR" id="PIRSR600823-3"/>
    </source>
</evidence>
<evidence type="ECO:0000256" key="18">
    <source>
        <dbReference type="PIRSR" id="PIRSR600823-2"/>
    </source>
</evidence>
<feature type="disulfide bond" evidence="21">
    <location>
        <begin position="105"/>
        <end position="110"/>
    </location>
</feature>
<feature type="binding site" evidence="19">
    <location>
        <position position="109"/>
    </location>
    <ligand>
        <name>Ca(2+)</name>
        <dbReference type="ChEBI" id="CHEBI:29108"/>
        <label>1</label>
    </ligand>
</feature>
<keyword evidence="8 22" id="KW-0349">Heme</keyword>
<comment type="cofactor">
    <cofactor evidence="19 22">
        <name>Ca(2+)</name>
        <dbReference type="ChEBI" id="CHEBI:29108"/>
    </cofactor>
    <text evidence="19 22">Binds 2 calcium ions per subunit.</text>
</comment>
<feature type="signal peptide" evidence="22">
    <location>
        <begin position="1"/>
        <end position="24"/>
    </location>
</feature>
<keyword evidence="13 19" id="KW-0408">Iron</keyword>
<comment type="function">
    <text evidence="2">Removal of H(2)O(2), oxidation of toxic reductants, biosynthesis and degradation of lignin, suberization, auxin catabolism, response to environmental stresses such as wounding, pathogen attack and oxidative stress. These functions might be dependent on each isozyme/isoform in each plant tissue.</text>
</comment>
<evidence type="ECO:0000256" key="2">
    <source>
        <dbReference type="ARBA" id="ARBA00002322"/>
    </source>
</evidence>
<dbReference type="PROSITE" id="PS50873">
    <property type="entry name" value="PEROXIDASE_4"/>
    <property type="match status" value="1"/>
</dbReference>
<keyword evidence="6 22" id="KW-0964">Secreted</keyword>
<feature type="active site" description="Proton acceptor" evidence="17">
    <location>
        <position position="103"/>
    </location>
</feature>
<dbReference type="GO" id="GO:0005576">
    <property type="term" value="C:extracellular region"/>
    <property type="evidence" value="ECO:0007669"/>
    <property type="project" value="UniProtKB-SubCell"/>
</dbReference>
<feature type="site" description="Transition state stabilizer" evidence="20">
    <location>
        <position position="99"/>
    </location>
</feature>
<evidence type="ECO:0000256" key="11">
    <source>
        <dbReference type="ARBA" id="ARBA00022837"/>
    </source>
</evidence>
<dbReference type="InterPro" id="IPR010255">
    <property type="entry name" value="Haem_peroxidase_sf"/>
</dbReference>
<dbReference type="PROSITE" id="PS00435">
    <property type="entry name" value="PEROXIDASE_1"/>
    <property type="match status" value="1"/>
</dbReference>
<keyword evidence="10 22" id="KW-0732">Signal</keyword>
<dbReference type="GO" id="GO:0020037">
    <property type="term" value="F:heme binding"/>
    <property type="evidence" value="ECO:0007669"/>
    <property type="project" value="UniProtKB-UniRule"/>
</dbReference>